<feature type="region of interest" description="Disordered" evidence="1">
    <location>
        <begin position="162"/>
        <end position="318"/>
    </location>
</feature>
<organism evidence="2 3">
    <name type="scientific">Polarella glacialis</name>
    <name type="common">Dinoflagellate</name>
    <dbReference type="NCBI Taxonomy" id="89957"/>
    <lineage>
        <taxon>Eukaryota</taxon>
        <taxon>Sar</taxon>
        <taxon>Alveolata</taxon>
        <taxon>Dinophyceae</taxon>
        <taxon>Suessiales</taxon>
        <taxon>Suessiaceae</taxon>
        <taxon>Polarella</taxon>
    </lineage>
</organism>
<dbReference type="AlphaFoldDB" id="A0A813KJS7"/>
<evidence type="ECO:0000313" key="2">
    <source>
        <dbReference type="EMBL" id="CAE8705685.1"/>
    </source>
</evidence>
<sequence length="323" mass="34818">MRSQSVTTLRAMGGHGKSMWQGSMVRAESSIQIGTAPDPWTAEGGCDDFLVPFDELLSKLSNARPERPPPRPAQGRAPLPAISATKSASWKLVPAIGGQFESPALLQPKSQLWSMPSREGKDKAWKPAGWEHSDSSFGQRPGFLRARERELSLWDQERVTAPERNWPSGGAAADLYDNERKDQPSWNPVSWDHTGRCFPMEPPPVVKSSGKRVGGLSRAGSLPAARAHSLTRSGKNSWSNSKECGHVVLRDGSSSKLSVPSAPRERERSRGSVQSNCGSRPGSTQGSRSASTMSRPSSATRTRPAPPPSKAPGILSKVSVLLI</sequence>
<feature type="compositionally biased region" description="Basic and acidic residues" evidence="1">
    <location>
        <begin position="118"/>
        <end position="134"/>
    </location>
</feature>
<feature type="compositionally biased region" description="Low complexity" evidence="1">
    <location>
        <begin position="287"/>
        <end position="303"/>
    </location>
</feature>
<proteinExistence type="predicted"/>
<evidence type="ECO:0000313" key="3">
    <source>
        <dbReference type="Proteomes" id="UP000626109"/>
    </source>
</evidence>
<protein>
    <submittedName>
        <fullName evidence="2">Uncharacterized protein</fullName>
    </submittedName>
</protein>
<reference evidence="2" key="1">
    <citation type="submission" date="2021-02" db="EMBL/GenBank/DDBJ databases">
        <authorList>
            <person name="Dougan E. K."/>
            <person name="Rhodes N."/>
            <person name="Thang M."/>
            <person name="Chan C."/>
        </authorList>
    </citation>
    <scope>NUCLEOTIDE SEQUENCE</scope>
</reference>
<dbReference type="EMBL" id="CAJNNW010031025">
    <property type="protein sequence ID" value="CAE8705685.1"/>
    <property type="molecule type" value="Genomic_DNA"/>
</dbReference>
<accession>A0A813KJS7</accession>
<feature type="region of interest" description="Disordered" evidence="1">
    <location>
        <begin position="116"/>
        <end position="137"/>
    </location>
</feature>
<gene>
    <name evidence="2" type="ORF">PGLA2088_LOCUS33833</name>
</gene>
<evidence type="ECO:0000256" key="1">
    <source>
        <dbReference type="SAM" id="MobiDB-lite"/>
    </source>
</evidence>
<dbReference type="Proteomes" id="UP000626109">
    <property type="component" value="Unassembled WGS sequence"/>
</dbReference>
<comment type="caution">
    <text evidence="2">The sequence shown here is derived from an EMBL/GenBank/DDBJ whole genome shotgun (WGS) entry which is preliminary data.</text>
</comment>
<feature type="compositionally biased region" description="Polar residues" evidence="1">
    <location>
        <begin position="271"/>
        <end position="286"/>
    </location>
</feature>
<feature type="compositionally biased region" description="Polar residues" evidence="1">
    <location>
        <begin position="230"/>
        <end position="242"/>
    </location>
</feature>
<name>A0A813KJS7_POLGL</name>